<dbReference type="Proteomes" id="UP000314983">
    <property type="component" value="Chromosome 8"/>
</dbReference>
<name>A0A4W4GMV1_ELEEL</name>
<accession>A0A4W4GMV1</accession>
<proteinExistence type="predicted"/>
<reference evidence="2" key="2">
    <citation type="journal article" date="2017" name="Sci. Adv.">
        <title>A tail of two voltages: Proteomic comparison of the three electric organs of the electric eel.</title>
        <authorList>
            <person name="Traeger L.L."/>
            <person name="Sabat G."/>
            <person name="Barrett-Wilt G.A."/>
            <person name="Wells G.B."/>
            <person name="Sussman M.R."/>
        </authorList>
    </citation>
    <scope>NUCLEOTIDE SEQUENCE [LARGE SCALE GENOMIC DNA]</scope>
</reference>
<protein>
    <submittedName>
        <fullName evidence="1">Uncharacterized protein</fullName>
    </submittedName>
</protein>
<reference evidence="1" key="3">
    <citation type="submission" date="2020-05" db="EMBL/GenBank/DDBJ databases">
        <title>Electrophorus electricus (electric eel) genome, fEleEle1, primary haplotype.</title>
        <authorList>
            <person name="Myers G."/>
            <person name="Meyer A."/>
            <person name="Fedrigo O."/>
            <person name="Formenti G."/>
            <person name="Rhie A."/>
            <person name="Tracey A."/>
            <person name="Sims Y."/>
            <person name="Jarvis E.D."/>
        </authorList>
    </citation>
    <scope>NUCLEOTIDE SEQUENCE [LARGE SCALE GENOMIC DNA]</scope>
</reference>
<reference evidence="1" key="5">
    <citation type="submission" date="2025-09" db="UniProtKB">
        <authorList>
            <consortium name="Ensembl"/>
        </authorList>
    </citation>
    <scope>IDENTIFICATION</scope>
</reference>
<evidence type="ECO:0000313" key="1">
    <source>
        <dbReference type="Ensembl" id="ENSEEEP00000037740.2"/>
    </source>
</evidence>
<organism evidence="1 2">
    <name type="scientific">Electrophorus electricus</name>
    <name type="common">Electric eel</name>
    <name type="synonym">Gymnotus electricus</name>
    <dbReference type="NCBI Taxonomy" id="8005"/>
    <lineage>
        <taxon>Eukaryota</taxon>
        <taxon>Metazoa</taxon>
        <taxon>Chordata</taxon>
        <taxon>Craniata</taxon>
        <taxon>Vertebrata</taxon>
        <taxon>Euteleostomi</taxon>
        <taxon>Actinopterygii</taxon>
        <taxon>Neopterygii</taxon>
        <taxon>Teleostei</taxon>
        <taxon>Ostariophysi</taxon>
        <taxon>Gymnotiformes</taxon>
        <taxon>Gymnotoidei</taxon>
        <taxon>Gymnotidae</taxon>
        <taxon>Electrophorus</taxon>
    </lineage>
</organism>
<sequence length="72" mass="8151">MKAWKASYLHGRSSLCPTTTYSSEPLTPRKDSRMKGMYVPAHVRSSDTCVGSVDGFGICFHFHGRFWKGEEH</sequence>
<evidence type="ECO:0000313" key="2">
    <source>
        <dbReference type="Proteomes" id="UP000314983"/>
    </source>
</evidence>
<dbReference type="Ensembl" id="ENSEEET00000038178.2">
    <property type="protein sequence ID" value="ENSEEEP00000037740.2"/>
    <property type="gene ID" value="ENSEEEG00000017940.2"/>
</dbReference>
<keyword evidence="2" id="KW-1185">Reference proteome</keyword>
<reference evidence="1" key="4">
    <citation type="submission" date="2025-08" db="UniProtKB">
        <authorList>
            <consortium name="Ensembl"/>
        </authorList>
    </citation>
    <scope>IDENTIFICATION</scope>
</reference>
<dbReference type="AlphaFoldDB" id="A0A4W4GMV1"/>
<reference evidence="2" key="1">
    <citation type="journal article" date="2014" name="Science">
        <title>Nonhuman genetics. Genomic basis for the convergent evolution of electric organs.</title>
        <authorList>
            <person name="Gallant J.R."/>
            <person name="Traeger L.L."/>
            <person name="Volkening J.D."/>
            <person name="Moffett H."/>
            <person name="Chen P.H."/>
            <person name="Novina C.D."/>
            <person name="Phillips G.N.Jr."/>
            <person name="Anand R."/>
            <person name="Wells G.B."/>
            <person name="Pinch M."/>
            <person name="Guth R."/>
            <person name="Unguez G.A."/>
            <person name="Albert J.S."/>
            <person name="Zakon H.H."/>
            <person name="Samanta M.P."/>
            <person name="Sussman M.R."/>
        </authorList>
    </citation>
    <scope>NUCLEOTIDE SEQUENCE [LARGE SCALE GENOMIC DNA]</scope>
</reference>